<protein>
    <submittedName>
        <fullName evidence="1">Uncharacterized protein</fullName>
    </submittedName>
</protein>
<proteinExistence type="predicted"/>
<comment type="caution">
    <text evidence="1">The sequence shown here is derived from an EMBL/GenBank/DDBJ whole genome shotgun (WGS) entry which is preliminary data.</text>
</comment>
<reference evidence="2" key="1">
    <citation type="journal article" date="2023" name="G3 (Bethesda)">
        <title>Genome assembly and association tests identify interacting loci associated with vigor, precocity, and sex in interspecific pistachio rootstocks.</title>
        <authorList>
            <person name="Palmer W."/>
            <person name="Jacygrad E."/>
            <person name="Sagayaradj S."/>
            <person name="Cavanaugh K."/>
            <person name="Han R."/>
            <person name="Bertier L."/>
            <person name="Beede B."/>
            <person name="Kafkas S."/>
            <person name="Golino D."/>
            <person name="Preece J."/>
            <person name="Michelmore R."/>
        </authorList>
    </citation>
    <scope>NUCLEOTIDE SEQUENCE [LARGE SCALE GENOMIC DNA]</scope>
</reference>
<accession>A0ACC1AVB3</accession>
<dbReference type="EMBL" id="CM047904">
    <property type="protein sequence ID" value="KAJ0090569.1"/>
    <property type="molecule type" value="Genomic_DNA"/>
</dbReference>
<keyword evidence="2" id="KW-1185">Reference proteome</keyword>
<sequence>MKIAKTWDGFLFSQTIRGFLLLTQSILRKYIILPSLVITKNLVLILLFELPEWSQYLKDWKKEIHFKCTYNGVQLSEIEFLDNWLIDGIKIKILFPFHLKPRHRFKLMQMFSNNEIKRKLFAT</sequence>
<evidence type="ECO:0000313" key="1">
    <source>
        <dbReference type="EMBL" id="KAJ0090569.1"/>
    </source>
</evidence>
<organism evidence="1 2">
    <name type="scientific">Pistacia atlantica</name>
    <dbReference type="NCBI Taxonomy" id="434234"/>
    <lineage>
        <taxon>Eukaryota</taxon>
        <taxon>Viridiplantae</taxon>
        <taxon>Streptophyta</taxon>
        <taxon>Embryophyta</taxon>
        <taxon>Tracheophyta</taxon>
        <taxon>Spermatophyta</taxon>
        <taxon>Magnoliopsida</taxon>
        <taxon>eudicotyledons</taxon>
        <taxon>Gunneridae</taxon>
        <taxon>Pentapetalae</taxon>
        <taxon>rosids</taxon>
        <taxon>malvids</taxon>
        <taxon>Sapindales</taxon>
        <taxon>Anacardiaceae</taxon>
        <taxon>Pistacia</taxon>
    </lineage>
</organism>
<dbReference type="Proteomes" id="UP001164250">
    <property type="component" value="Chromosome 8"/>
</dbReference>
<gene>
    <name evidence="1" type="ORF">Patl1_14803</name>
</gene>
<evidence type="ECO:0000313" key="2">
    <source>
        <dbReference type="Proteomes" id="UP001164250"/>
    </source>
</evidence>
<name>A0ACC1AVB3_9ROSI</name>